<gene>
    <name evidence="1" type="ORF">ACFPH8_08955</name>
</gene>
<accession>A0ABW0C897</accession>
<dbReference type="EMBL" id="JBHSLA010000003">
    <property type="protein sequence ID" value="MFC5195453.1"/>
    <property type="molecule type" value="Genomic_DNA"/>
</dbReference>
<dbReference type="Proteomes" id="UP001596162">
    <property type="component" value="Unassembled WGS sequence"/>
</dbReference>
<sequence length="65" mass="7648">MRRICIYSNDICWLTGKSERYARSVIRDIKLLNKKQKHQLVTISEACEYLGLPYDEVFKRINGIG</sequence>
<protein>
    <submittedName>
        <fullName evidence="1">Uncharacterized protein</fullName>
    </submittedName>
</protein>
<name>A0ABW0C897_9FLAO</name>
<evidence type="ECO:0000313" key="2">
    <source>
        <dbReference type="Proteomes" id="UP001596162"/>
    </source>
</evidence>
<reference evidence="2" key="1">
    <citation type="journal article" date="2019" name="Int. J. Syst. Evol. Microbiol.">
        <title>The Global Catalogue of Microorganisms (GCM) 10K type strain sequencing project: providing services to taxonomists for standard genome sequencing and annotation.</title>
        <authorList>
            <consortium name="The Broad Institute Genomics Platform"/>
            <consortium name="The Broad Institute Genome Sequencing Center for Infectious Disease"/>
            <person name="Wu L."/>
            <person name="Ma J."/>
        </authorList>
    </citation>
    <scope>NUCLEOTIDE SEQUENCE [LARGE SCALE GENOMIC DNA]</scope>
    <source>
        <strain evidence="2">JCM 17978</strain>
    </source>
</reference>
<proteinExistence type="predicted"/>
<keyword evidence="2" id="KW-1185">Reference proteome</keyword>
<organism evidence="1 2">
    <name type="scientific">Bizionia hallyeonensis</name>
    <dbReference type="NCBI Taxonomy" id="1123757"/>
    <lineage>
        <taxon>Bacteria</taxon>
        <taxon>Pseudomonadati</taxon>
        <taxon>Bacteroidota</taxon>
        <taxon>Flavobacteriia</taxon>
        <taxon>Flavobacteriales</taxon>
        <taxon>Flavobacteriaceae</taxon>
        <taxon>Bizionia</taxon>
    </lineage>
</organism>
<dbReference type="RefSeq" id="WP_376860286.1">
    <property type="nucleotide sequence ID" value="NZ_JBHSLA010000003.1"/>
</dbReference>
<evidence type="ECO:0000313" key="1">
    <source>
        <dbReference type="EMBL" id="MFC5195453.1"/>
    </source>
</evidence>
<comment type="caution">
    <text evidence="1">The sequence shown here is derived from an EMBL/GenBank/DDBJ whole genome shotgun (WGS) entry which is preliminary data.</text>
</comment>